<dbReference type="RefSeq" id="WP_007021010.1">
    <property type="nucleotide sequence ID" value="NZ_CH724125.1"/>
</dbReference>
<comment type="caution">
    <text evidence="2">The sequence shown here is derived from an EMBL/GenBank/DDBJ whole genome shotgun (WGS) entry which is preliminary data.</text>
</comment>
<name>A0A7U8C2Y3_NEPCE</name>
<feature type="domain" description="Glycosyl transferase family 1" evidence="1">
    <location>
        <begin position="207"/>
        <end position="271"/>
    </location>
</feature>
<dbReference type="GO" id="GO:0016757">
    <property type="term" value="F:glycosyltransferase activity"/>
    <property type="evidence" value="ECO:0007669"/>
    <property type="project" value="InterPro"/>
</dbReference>
<evidence type="ECO:0000259" key="1">
    <source>
        <dbReference type="Pfam" id="PF00534"/>
    </source>
</evidence>
<dbReference type="AlphaFoldDB" id="A0A7U8C2Y3"/>
<dbReference type="Proteomes" id="UP000002171">
    <property type="component" value="Unassembled WGS sequence"/>
</dbReference>
<organism evidence="2 3">
    <name type="scientific">Neptuniibacter caesariensis</name>
    <dbReference type="NCBI Taxonomy" id="207954"/>
    <lineage>
        <taxon>Bacteria</taxon>
        <taxon>Pseudomonadati</taxon>
        <taxon>Pseudomonadota</taxon>
        <taxon>Gammaproteobacteria</taxon>
        <taxon>Oceanospirillales</taxon>
        <taxon>Oceanospirillaceae</taxon>
        <taxon>Neptuniibacter</taxon>
    </lineage>
</organism>
<evidence type="ECO:0000313" key="2">
    <source>
        <dbReference type="EMBL" id="EAR60527.1"/>
    </source>
</evidence>
<dbReference type="Pfam" id="PF00534">
    <property type="entry name" value="Glycos_transf_1"/>
    <property type="match status" value="1"/>
</dbReference>
<accession>A0A7U8C2Y3</accession>
<dbReference type="OrthoDB" id="9055506at2"/>
<keyword evidence="3" id="KW-1185">Reference proteome</keyword>
<proteinExistence type="predicted"/>
<dbReference type="Gene3D" id="3.40.50.2000">
    <property type="entry name" value="Glycogen Phosphorylase B"/>
    <property type="match status" value="1"/>
</dbReference>
<dbReference type="EMBL" id="AAOW01000016">
    <property type="protein sequence ID" value="EAR60527.1"/>
    <property type="molecule type" value="Genomic_DNA"/>
</dbReference>
<dbReference type="InterPro" id="IPR001296">
    <property type="entry name" value="Glyco_trans_1"/>
</dbReference>
<gene>
    <name evidence="2" type="ORF">MED92_16725</name>
</gene>
<protein>
    <recommendedName>
        <fullName evidence="1">Glycosyl transferase family 1 domain-containing protein</fullName>
    </recommendedName>
</protein>
<evidence type="ECO:0000313" key="3">
    <source>
        <dbReference type="Proteomes" id="UP000002171"/>
    </source>
</evidence>
<dbReference type="SUPFAM" id="SSF53756">
    <property type="entry name" value="UDP-Glycosyltransferase/glycogen phosphorylase"/>
    <property type="match status" value="1"/>
</dbReference>
<reference evidence="2 3" key="1">
    <citation type="submission" date="2006-02" db="EMBL/GenBank/DDBJ databases">
        <authorList>
            <person name="Pinhassi J."/>
            <person name="Pedros-Alio C."/>
            <person name="Ferriera S."/>
            <person name="Johnson J."/>
            <person name="Kravitz S."/>
            <person name="Halpern A."/>
            <person name="Remington K."/>
            <person name="Beeson K."/>
            <person name="Tran B."/>
            <person name="Rogers Y.-H."/>
            <person name="Friedman R."/>
            <person name="Venter J.C."/>
        </authorList>
    </citation>
    <scope>NUCLEOTIDE SEQUENCE [LARGE SCALE GENOMIC DNA]</scope>
    <source>
        <strain evidence="2 3">MED92</strain>
    </source>
</reference>
<sequence>MSTKINCCQYSKRLNGGNQALHAFYVALLTNIDDASGNTIYLRGGVLNALWQMLLKRKEMFVVSDPFTAILLGCFRCPDVIHFVQSDDLNLFHQRGKLFNTIYRGSYRLFVGRRKWLRVFNSEFSRQRFNSDFSHFCGAWSVMPMLGIDELFPATQLVKKSFTRNRQYIWIGSAHSFKGGISFVKAMEATNCKGTMIFNGQIPEWAVSQHVDIISNVDKERIYTELMNTETLIFTSQFDSFALPIFEALMAGCSVVATDAGFLRENGTDKYIEIVKGEEDLISRIKYAAEVEADNTEKIDWLAERESFKSWVSELSRHFI</sequence>